<dbReference type="InterPro" id="IPR025713">
    <property type="entry name" value="MotB-like_N_dom"/>
</dbReference>
<dbReference type="SUPFAM" id="SSF103088">
    <property type="entry name" value="OmpA-like"/>
    <property type="match status" value="1"/>
</dbReference>
<evidence type="ECO:0000259" key="10">
    <source>
        <dbReference type="PROSITE" id="PS51123"/>
    </source>
</evidence>
<protein>
    <submittedName>
        <fullName evidence="11">Chemotaxis protein MotB</fullName>
    </submittedName>
</protein>
<evidence type="ECO:0000256" key="3">
    <source>
        <dbReference type="ARBA" id="ARBA00022475"/>
    </source>
</evidence>
<dbReference type="PANTHER" id="PTHR30329">
    <property type="entry name" value="STATOR ELEMENT OF FLAGELLAR MOTOR COMPLEX"/>
    <property type="match status" value="1"/>
</dbReference>
<evidence type="ECO:0000256" key="2">
    <source>
        <dbReference type="ARBA" id="ARBA00008914"/>
    </source>
</evidence>
<dbReference type="PROSITE" id="PS51123">
    <property type="entry name" value="OMPA_2"/>
    <property type="match status" value="1"/>
</dbReference>
<dbReference type="CDD" id="cd07185">
    <property type="entry name" value="OmpA_C-like"/>
    <property type="match status" value="1"/>
</dbReference>
<dbReference type="InterPro" id="IPR050330">
    <property type="entry name" value="Bact_OuterMem_StrucFunc"/>
</dbReference>
<evidence type="ECO:0000256" key="6">
    <source>
        <dbReference type="ARBA" id="ARBA00023136"/>
    </source>
</evidence>
<sequence>MKKKKEHHEEHVDETWLIPYADMLTLLLALFIVMFAMSKVDSQKLQRLSAEFNVIFSGGSSVMSEGGTDTTAAVQSQAANSGTSTEKSNTQKEEDTMNGLKQSLESEIESKGYADKVKVELNKEGLEISIQDAVLFNSGDAQVLQNVNPLLLEISKMVHGLDNEIKVVGHTDNVPISTSKFRSNWDLSAMRAINVMNFMVSSGGVGTNKISIQAYGEYRPKYSNDTAEGRAKNRRVEIFIIRKYAQTAETNGTTTENK</sequence>
<name>A0ABQ1EBU9_9CLOT</name>
<gene>
    <name evidence="11" type="primary">motB_2</name>
    <name evidence="11" type="ORF">CSC2_27920</name>
</gene>
<evidence type="ECO:0000256" key="1">
    <source>
        <dbReference type="ARBA" id="ARBA00004162"/>
    </source>
</evidence>
<accession>A0ABQ1EBU9</accession>
<dbReference type="Proteomes" id="UP000663802">
    <property type="component" value="Unassembled WGS sequence"/>
</dbReference>
<feature type="region of interest" description="Disordered" evidence="8">
    <location>
        <begin position="75"/>
        <end position="100"/>
    </location>
</feature>
<comment type="subcellular location">
    <subcellularLocation>
        <location evidence="1">Cell membrane</location>
        <topology evidence="1">Single-pass membrane protein</topology>
    </subcellularLocation>
</comment>
<dbReference type="InterPro" id="IPR036737">
    <property type="entry name" value="OmpA-like_sf"/>
</dbReference>
<feature type="compositionally biased region" description="Polar residues" evidence="8">
    <location>
        <begin position="75"/>
        <end position="88"/>
    </location>
</feature>
<feature type="transmembrane region" description="Helical" evidence="9">
    <location>
        <begin position="16"/>
        <end position="37"/>
    </location>
</feature>
<feature type="domain" description="OmpA-like" evidence="10">
    <location>
        <begin position="124"/>
        <end position="244"/>
    </location>
</feature>
<evidence type="ECO:0000256" key="4">
    <source>
        <dbReference type="ARBA" id="ARBA00022692"/>
    </source>
</evidence>
<evidence type="ECO:0000256" key="9">
    <source>
        <dbReference type="SAM" id="Phobius"/>
    </source>
</evidence>
<keyword evidence="6 7" id="KW-0472">Membrane</keyword>
<comment type="caution">
    <text evidence="11">The sequence shown here is derived from an EMBL/GenBank/DDBJ whole genome shotgun (WGS) entry which is preliminary data.</text>
</comment>
<keyword evidence="4 9" id="KW-0812">Transmembrane</keyword>
<evidence type="ECO:0000256" key="5">
    <source>
        <dbReference type="ARBA" id="ARBA00022989"/>
    </source>
</evidence>
<dbReference type="EMBL" id="BMBA01000002">
    <property type="protein sequence ID" value="GFZ32266.1"/>
    <property type="molecule type" value="Genomic_DNA"/>
</dbReference>
<dbReference type="PANTHER" id="PTHR30329:SF21">
    <property type="entry name" value="LIPOPROTEIN YIAD-RELATED"/>
    <property type="match status" value="1"/>
</dbReference>
<dbReference type="RefSeq" id="WP_206870524.1">
    <property type="nucleotide sequence ID" value="NZ_BMBA01000002.1"/>
</dbReference>
<proteinExistence type="inferred from homology"/>
<organism evidence="11 12">
    <name type="scientific">Clostridium zeae</name>
    <dbReference type="NCBI Taxonomy" id="2759022"/>
    <lineage>
        <taxon>Bacteria</taxon>
        <taxon>Bacillati</taxon>
        <taxon>Bacillota</taxon>
        <taxon>Clostridia</taxon>
        <taxon>Eubacteriales</taxon>
        <taxon>Clostridiaceae</taxon>
        <taxon>Clostridium</taxon>
    </lineage>
</organism>
<dbReference type="Pfam" id="PF13677">
    <property type="entry name" value="MotB_plug"/>
    <property type="match status" value="1"/>
</dbReference>
<evidence type="ECO:0000256" key="8">
    <source>
        <dbReference type="SAM" id="MobiDB-lite"/>
    </source>
</evidence>
<reference evidence="11 12" key="1">
    <citation type="journal article" date="2021" name="Int. J. Syst. Evol. Microbiol.">
        <title>Clostridium zeae sp. nov., isolated from corn silage.</title>
        <authorList>
            <person name="Kobayashi H."/>
            <person name="Tanizawa Y."/>
            <person name="Yagura M."/>
            <person name="Sakamoto M."/>
            <person name="Ohkuma M."/>
            <person name="Tohno M."/>
        </authorList>
    </citation>
    <scope>NUCLEOTIDE SEQUENCE [LARGE SCALE GENOMIC DNA]</scope>
    <source>
        <strain evidence="11 12">CSC2</strain>
    </source>
</reference>
<evidence type="ECO:0000256" key="7">
    <source>
        <dbReference type="PROSITE-ProRule" id="PRU00473"/>
    </source>
</evidence>
<dbReference type="Pfam" id="PF00691">
    <property type="entry name" value="OmpA"/>
    <property type="match status" value="1"/>
</dbReference>
<keyword evidence="12" id="KW-1185">Reference proteome</keyword>
<evidence type="ECO:0000313" key="11">
    <source>
        <dbReference type="EMBL" id="GFZ32266.1"/>
    </source>
</evidence>
<dbReference type="InterPro" id="IPR006665">
    <property type="entry name" value="OmpA-like"/>
</dbReference>
<comment type="similarity">
    <text evidence="2">Belongs to the MotB family.</text>
</comment>
<keyword evidence="3" id="KW-1003">Cell membrane</keyword>
<dbReference type="Gene3D" id="3.30.1330.60">
    <property type="entry name" value="OmpA-like domain"/>
    <property type="match status" value="1"/>
</dbReference>
<keyword evidence="5 9" id="KW-1133">Transmembrane helix</keyword>
<evidence type="ECO:0000313" key="12">
    <source>
        <dbReference type="Proteomes" id="UP000663802"/>
    </source>
</evidence>